<dbReference type="Proteomes" id="UP000789860">
    <property type="component" value="Unassembled WGS sequence"/>
</dbReference>
<organism evidence="1 2">
    <name type="scientific">Scutellospora calospora</name>
    <dbReference type="NCBI Taxonomy" id="85575"/>
    <lineage>
        <taxon>Eukaryota</taxon>
        <taxon>Fungi</taxon>
        <taxon>Fungi incertae sedis</taxon>
        <taxon>Mucoromycota</taxon>
        <taxon>Glomeromycotina</taxon>
        <taxon>Glomeromycetes</taxon>
        <taxon>Diversisporales</taxon>
        <taxon>Gigasporaceae</taxon>
        <taxon>Scutellospora</taxon>
    </lineage>
</organism>
<keyword evidence="2" id="KW-1185">Reference proteome</keyword>
<evidence type="ECO:0000313" key="2">
    <source>
        <dbReference type="Proteomes" id="UP000789860"/>
    </source>
</evidence>
<name>A0ACA9NAM1_9GLOM</name>
<evidence type="ECO:0000313" key="1">
    <source>
        <dbReference type="EMBL" id="CAG8636199.1"/>
    </source>
</evidence>
<proteinExistence type="predicted"/>
<feature type="non-terminal residue" evidence="1">
    <location>
        <position position="56"/>
    </location>
</feature>
<reference evidence="1" key="1">
    <citation type="submission" date="2021-06" db="EMBL/GenBank/DDBJ databases">
        <authorList>
            <person name="Kallberg Y."/>
            <person name="Tangrot J."/>
            <person name="Rosling A."/>
        </authorList>
    </citation>
    <scope>NUCLEOTIDE SEQUENCE</scope>
    <source>
        <strain evidence="1">AU212A</strain>
    </source>
</reference>
<protein>
    <submittedName>
        <fullName evidence="1">93_t:CDS:1</fullName>
    </submittedName>
</protein>
<dbReference type="EMBL" id="CAJVPM010020677">
    <property type="protein sequence ID" value="CAG8636199.1"/>
    <property type="molecule type" value="Genomic_DNA"/>
</dbReference>
<comment type="caution">
    <text evidence="1">The sequence shown here is derived from an EMBL/GenBank/DDBJ whole genome shotgun (WGS) entry which is preliminary data.</text>
</comment>
<sequence length="56" mass="6454">MSSTRKIIGRCMSLLCTVSPDSGKQKTLVIYGNRRPLSKESDWPVYWTDQSDFIEE</sequence>
<accession>A0ACA9NAM1</accession>
<gene>
    <name evidence="1" type="ORF">SCALOS_LOCUS8151</name>
</gene>